<evidence type="ECO:0000313" key="2">
    <source>
        <dbReference type="EMBL" id="PKB19035.1"/>
    </source>
</evidence>
<gene>
    <name evidence="2" type="ORF">B0I00_1262</name>
</gene>
<dbReference type="SUPFAM" id="SSF51004">
    <property type="entry name" value="C-terminal (heme d1) domain of cytochrome cd1-nitrite reductase"/>
    <property type="match status" value="1"/>
</dbReference>
<keyword evidence="3" id="KW-1185">Reference proteome</keyword>
<comment type="caution">
    <text evidence="2">The sequence shown here is derived from an EMBL/GenBank/DDBJ whole genome shotgun (WGS) entry which is preliminary data.</text>
</comment>
<dbReference type="InterPro" id="IPR011048">
    <property type="entry name" value="Haem_d1_sf"/>
</dbReference>
<dbReference type="RefSeq" id="WP_157812485.1">
    <property type="nucleotide sequence ID" value="NZ_PHUF01000003.1"/>
</dbReference>
<name>A0A2N0HJI4_9SPHN</name>
<dbReference type="InterPro" id="IPR015943">
    <property type="entry name" value="WD40/YVTN_repeat-like_dom_sf"/>
</dbReference>
<dbReference type="AlphaFoldDB" id="A0A2N0HJI4"/>
<evidence type="ECO:0000256" key="1">
    <source>
        <dbReference type="SAM" id="SignalP"/>
    </source>
</evidence>
<dbReference type="OrthoDB" id="7187796at2"/>
<feature type="signal peptide" evidence="1">
    <location>
        <begin position="1"/>
        <end position="22"/>
    </location>
</feature>
<accession>A0A2N0HJI4</accession>
<dbReference type="Proteomes" id="UP000232587">
    <property type="component" value="Unassembled WGS sequence"/>
</dbReference>
<evidence type="ECO:0000313" key="3">
    <source>
        <dbReference type="Proteomes" id="UP000232587"/>
    </source>
</evidence>
<dbReference type="Gene3D" id="2.130.10.10">
    <property type="entry name" value="YVTN repeat-like/Quinoprotein amine dehydrogenase"/>
    <property type="match status" value="2"/>
</dbReference>
<keyword evidence="1" id="KW-0732">Signal</keyword>
<feature type="chain" id="PRO_5014696448" description="DNA-binding beta-propeller fold protein YncE" evidence="1">
    <location>
        <begin position="23"/>
        <end position="351"/>
    </location>
</feature>
<proteinExistence type="predicted"/>
<reference evidence="2 3" key="1">
    <citation type="submission" date="2017-11" db="EMBL/GenBank/DDBJ databases">
        <title>Genomic Encyclopedia of Type Strains, Phase III (KMG-III): the genomes of soil and plant-associated and newly described type strains.</title>
        <authorList>
            <person name="Whitman W."/>
        </authorList>
    </citation>
    <scope>NUCLEOTIDE SEQUENCE [LARGE SCALE GENOMIC DNA]</scope>
    <source>
        <strain evidence="2 3">CGMCC 1.12274</strain>
    </source>
</reference>
<dbReference type="EMBL" id="PHUF01000003">
    <property type="protein sequence ID" value="PKB19035.1"/>
    <property type="molecule type" value="Genomic_DNA"/>
</dbReference>
<sequence length="351" mass="37855">MLKTVLKTVSLCAVVVLAGAAADPLYTLDKTVTLPSTDTDWDYIKLQPNSARLFIARRKDGLTVFDVNSQRVVGQVANSVGANGPLLLPQFNRGYVAMTDGSLLSFELKSLKVIKRLPLANDGGLNGVVFDPATKRIHAVVGSRPAQATWFTLDAATGELLGSKVFPFKKMDDPSPDGKGNLFAPARYDGILLQLDSTTLAEKARWPIACEQVVAVEYQAHTDRILIGCRGDKPVFLAINAQTGAEVARLPIGKGIDGMAVDEIRHRIVTTNGGDSSMSVIEQAGPDSYRLLGNVQTRPQARVMQIDEHSGRVFTVTADATFPAPDAKGVSVPTFHPNSFTIMTYKPNLQH</sequence>
<evidence type="ECO:0008006" key="4">
    <source>
        <dbReference type="Google" id="ProtNLM"/>
    </source>
</evidence>
<organism evidence="2 3">
    <name type="scientific">Novosphingobium kunmingense</name>
    <dbReference type="NCBI Taxonomy" id="1211806"/>
    <lineage>
        <taxon>Bacteria</taxon>
        <taxon>Pseudomonadati</taxon>
        <taxon>Pseudomonadota</taxon>
        <taxon>Alphaproteobacteria</taxon>
        <taxon>Sphingomonadales</taxon>
        <taxon>Sphingomonadaceae</taxon>
        <taxon>Novosphingobium</taxon>
    </lineage>
</organism>
<protein>
    <recommendedName>
        <fullName evidence="4">DNA-binding beta-propeller fold protein YncE</fullName>
    </recommendedName>
</protein>